<dbReference type="InterPro" id="IPR050490">
    <property type="entry name" value="Bact_solute-bd_prot1"/>
</dbReference>
<dbReference type="PANTHER" id="PTHR43649:SF33">
    <property type="entry name" value="POLYGALACTURONAN_RHAMNOGALACTURONAN-BINDING PROTEIN YTCQ"/>
    <property type="match status" value="1"/>
</dbReference>
<keyword evidence="4" id="KW-0564">Palmitate</keyword>
<keyword evidence="3" id="KW-0472">Membrane</keyword>
<evidence type="ECO:0008006" key="10">
    <source>
        <dbReference type="Google" id="ProtNLM"/>
    </source>
</evidence>
<evidence type="ECO:0000256" key="5">
    <source>
        <dbReference type="ARBA" id="ARBA00023288"/>
    </source>
</evidence>
<dbReference type="RefSeq" id="WP_113029926.1">
    <property type="nucleotide sequence ID" value="NZ_QMFB01000002.1"/>
</dbReference>
<accession>A0A329MSJ8</accession>
<name>A0A329MSJ8_9BACL</name>
<proteinExistence type="predicted"/>
<dbReference type="Proteomes" id="UP000250369">
    <property type="component" value="Unassembled WGS sequence"/>
</dbReference>
<gene>
    <name evidence="8" type="ORF">DQG23_06180</name>
</gene>
<keyword evidence="1" id="KW-1003">Cell membrane</keyword>
<dbReference type="PANTHER" id="PTHR43649">
    <property type="entry name" value="ARABINOSE-BINDING PROTEIN-RELATED"/>
    <property type="match status" value="1"/>
</dbReference>
<keyword evidence="5" id="KW-0449">Lipoprotein</keyword>
<evidence type="ECO:0000313" key="9">
    <source>
        <dbReference type="Proteomes" id="UP000250369"/>
    </source>
</evidence>
<reference evidence="8 9" key="1">
    <citation type="journal article" date="2009" name="Int. J. Syst. Evol. Microbiol.">
        <title>Paenibacillus contaminans sp. nov., isolated from a contaminated laboratory plate.</title>
        <authorList>
            <person name="Chou J.H."/>
            <person name="Lee J.H."/>
            <person name="Lin M.C."/>
            <person name="Chang P.S."/>
            <person name="Arun A.B."/>
            <person name="Young C.C."/>
            <person name="Chen W.M."/>
        </authorList>
    </citation>
    <scope>NUCLEOTIDE SEQUENCE [LARGE SCALE GENOMIC DNA]</scope>
    <source>
        <strain evidence="8 9">CKOBP-6</strain>
    </source>
</reference>
<dbReference type="SUPFAM" id="SSF53850">
    <property type="entry name" value="Periplasmic binding protein-like II"/>
    <property type="match status" value="1"/>
</dbReference>
<dbReference type="PROSITE" id="PS51257">
    <property type="entry name" value="PROKAR_LIPOPROTEIN"/>
    <property type="match status" value="1"/>
</dbReference>
<feature type="compositionally biased region" description="Polar residues" evidence="6">
    <location>
        <begin position="32"/>
        <end position="49"/>
    </location>
</feature>
<sequence length="461" mass="50151">MRKLASLSLVSVLCGAALLSGCGGGKEAQKPAASTNNGSNPAASSTPDTASKKEVPIKLWVYPMMNGINGDGKGNPDDWAKEYAKKFKEQYPNANISVELLDWAGGTEKIDVAVAAGSPPDLVYTINNFGGVSKYGKMGALEPIDSFLKQADWDDYPDAVKGAMKYGNNTYLWPWLKMVSGVAVNMDIFKERNAEALLPMDRPLRDWTFDEFLKASQATTFSRSGGGKPDVYGTALWGKDGPFYMYLYGVANGANIVNANSDKVTITDPKFAEGMQFMADLANKHKVVPPGGAGISGENAMSMFLNQQIAMYPATPNIFEEAKKAPKPFNIAFVAPPHGQGHQTEAWNNVGGFIVFKQKEEEKKKLVMEFARFITNAENSKIVKHIGVFPARNSSGNVYGDDPVMTYMDQLSKYGNSLYSRAFGLASVGDWEKELQAILTGGKTVESALKNMEQVLNDKMK</sequence>
<evidence type="ECO:0000313" key="8">
    <source>
        <dbReference type="EMBL" id="RAV22520.1"/>
    </source>
</evidence>
<evidence type="ECO:0000256" key="2">
    <source>
        <dbReference type="ARBA" id="ARBA00022729"/>
    </source>
</evidence>
<dbReference type="OrthoDB" id="9782846at2"/>
<dbReference type="Pfam" id="PF01547">
    <property type="entry name" value="SBP_bac_1"/>
    <property type="match status" value="1"/>
</dbReference>
<keyword evidence="2 7" id="KW-0732">Signal</keyword>
<feature type="region of interest" description="Disordered" evidence="6">
    <location>
        <begin position="26"/>
        <end position="51"/>
    </location>
</feature>
<dbReference type="Gene3D" id="3.40.190.10">
    <property type="entry name" value="Periplasmic binding protein-like II"/>
    <property type="match status" value="1"/>
</dbReference>
<feature type="chain" id="PRO_5039510445" description="Sugar ABC transporter substrate-binding protein" evidence="7">
    <location>
        <begin position="20"/>
        <end position="461"/>
    </location>
</feature>
<evidence type="ECO:0000256" key="1">
    <source>
        <dbReference type="ARBA" id="ARBA00022475"/>
    </source>
</evidence>
<organism evidence="8 9">
    <name type="scientific">Paenibacillus contaminans</name>
    <dbReference type="NCBI Taxonomy" id="450362"/>
    <lineage>
        <taxon>Bacteria</taxon>
        <taxon>Bacillati</taxon>
        <taxon>Bacillota</taxon>
        <taxon>Bacilli</taxon>
        <taxon>Bacillales</taxon>
        <taxon>Paenibacillaceae</taxon>
        <taxon>Paenibacillus</taxon>
    </lineage>
</organism>
<evidence type="ECO:0000256" key="7">
    <source>
        <dbReference type="SAM" id="SignalP"/>
    </source>
</evidence>
<dbReference type="AlphaFoldDB" id="A0A329MSJ8"/>
<protein>
    <recommendedName>
        <fullName evidence="10">Sugar ABC transporter substrate-binding protein</fullName>
    </recommendedName>
</protein>
<keyword evidence="9" id="KW-1185">Reference proteome</keyword>
<comment type="caution">
    <text evidence="8">The sequence shown here is derived from an EMBL/GenBank/DDBJ whole genome shotgun (WGS) entry which is preliminary data.</text>
</comment>
<feature type="signal peptide" evidence="7">
    <location>
        <begin position="1"/>
        <end position="19"/>
    </location>
</feature>
<dbReference type="EMBL" id="QMFB01000002">
    <property type="protein sequence ID" value="RAV22520.1"/>
    <property type="molecule type" value="Genomic_DNA"/>
</dbReference>
<dbReference type="InterPro" id="IPR006059">
    <property type="entry name" value="SBP"/>
</dbReference>
<evidence type="ECO:0000256" key="4">
    <source>
        <dbReference type="ARBA" id="ARBA00023139"/>
    </source>
</evidence>
<evidence type="ECO:0000256" key="6">
    <source>
        <dbReference type="SAM" id="MobiDB-lite"/>
    </source>
</evidence>
<evidence type="ECO:0000256" key="3">
    <source>
        <dbReference type="ARBA" id="ARBA00023136"/>
    </source>
</evidence>